<keyword evidence="1" id="KW-1133">Transmembrane helix</keyword>
<proteinExistence type="predicted"/>
<feature type="transmembrane region" description="Helical" evidence="1">
    <location>
        <begin position="29"/>
        <end position="54"/>
    </location>
</feature>
<keyword evidence="1" id="KW-0472">Membrane</keyword>
<dbReference type="RefSeq" id="WP_263251572.1">
    <property type="nucleotide sequence ID" value="NZ_BAABLT010000045.1"/>
</dbReference>
<dbReference type="EMBL" id="JBHTIW010000020">
    <property type="protein sequence ID" value="MFD0922306.1"/>
    <property type="molecule type" value="Genomic_DNA"/>
</dbReference>
<evidence type="ECO:0000256" key="1">
    <source>
        <dbReference type="SAM" id="Phobius"/>
    </source>
</evidence>
<organism evidence="2 3">
    <name type="scientific">Saccharopolyspora rosea</name>
    <dbReference type="NCBI Taxonomy" id="524884"/>
    <lineage>
        <taxon>Bacteria</taxon>
        <taxon>Bacillati</taxon>
        <taxon>Actinomycetota</taxon>
        <taxon>Actinomycetes</taxon>
        <taxon>Pseudonocardiales</taxon>
        <taxon>Pseudonocardiaceae</taxon>
        <taxon>Saccharopolyspora</taxon>
    </lineage>
</organism>
<dbReference type="Proteomes" id="UP001597018">
    <property type="component" value="Unassembled WGS sequence"/>
</dbReference>
<gene>
    <name evidence="2" type="ORF">ACFQ16_21380</name>
</gene>
<accession>A0ABW3FV68</accession>
<comment type="caution">
    <text evidence="2">The sequence shown here is derived from an EMBL/GenBank/DDBJ whole genome shotgun (WGS) entry which is preliminary data.</text>
</comment>
<reference evidence="3" key="1">
    <citation type="journal article" date="2019" name="Int. J. Syst. Evol. Microbiol.">
        <title>The Global Catalogue of Microorganisms (GCM) 10K type strain sequencing project: providing services to taxonomists for standard genome sequencing and annotation.</title>
        <authorList>
            <consortium name="The Broad Institute Genomics Platform"/>
            <consortium name="The Broad Institute Genome Sequencing Center for Infectious Disease"/>
            <person name="Wu L."/>
            <person name="Ma J."/>
        </authorList>
    </citation>
    <scope>NUCLEOTIDE SEQUENCE [LARGE SCALE GENOMIC DNA]</scope>
    <source>
        <strain evidence="3">CCUG 56401</strain>
    </source>
</reference>
<evidence type="ECO:0000313" key="2">
    <source>
        <dbReference type="EMBL" id="MFD0922306.1"/>
    </source>
</evidence>
<evidence type="ECO:0000313" key="3">
    <source>
        <dbReference type="Proteomes" id="UP001597018"/>
    </source>
</evidence>
<keyword evidence="1" id="KW-0812">Transmembrane</keyword>
<protein>
    <submittedName>
        <fullName evidence="2">Uncharacterized protein</fullName>
    </submittedName>
</protein>
<keyword evidence="3" id="KW-1185">Reference proteome</keyword>
<sequence>MSAPGIGKEPLFTLPDMTAVTHLPKPVKAVVYLVMLAVLTVAGLGALLATIVVMGQVTGAFDVFSLLS</sequence>
<name>A0ABW3FV68_9PSEU</name>